<evidence type="ECO:0000313" key="2">
    <source>
        <dbReference type="Proteomes" id="UP001177670"/>
    </source>
</evidence>
<dbReference type="Proteomes" id="UP001177670">
    <property type="component" value="Unassembled WGS sequence"/>
</dbReference>
<evidence type="ECO:0000313" key="1">
    <source>
        <dbReference type="EMBL" id="KAK1126047.1"/>
    </source>
</evidence>
<protein>
    <submittedName>
        <fullName evidence="1">Uncharacterized protein</fullName>
    </submittedName>
</protein>
<name>A0AA40KMU8_9HYME</name>
<sequence>MTMENFDKLFKLIEKEWAQLKLNNELHVLEEVVIEGNKMGQLYRSEINIQYTINPKYLDIS</sequence>
<dbReference type="AlphaFoldDB" id="A0AA40KMU8"/>
<keyword evidence="2" id="KW-1185">Reference proteome</keyword>
<organism evidence="1 2">
    <name type="scientific">Melipona bicolor</name>
    <dbReference type="NCBI Taxonomy" id="60889"/>
    <lineage>
        <taxon>Eukaryota</taxon>
        <taxon>Metazoa</taxon>
        <taxon>Ecdysozoa</taxon>
        <taxon>Arthropoda</taxon>
        <taxon>Hexapoda</taxon>
        <taxon>Insecta</taxon>
        <taxon>Pterygota</taxon>
        <taxon>Neoptera</taxon>
        <taxon>Endopterygota</taxon>
        <taxon>Hymenoptera</taxon>
        <taxon>Apocrita</taxon>
        <taxon>Aculeata</taxon>
        <taxon>Apoidea</taxon>
        <taxon>Anthophila</taxon>
        <taxon>Apidae</taxon>
        <taxon>Melipona</taxon>
    </lineage>
</organism>
<reference evidence="1" key="1">
    <citation type="submission" date="2021-10" db="EMBL/GenBank/DDBJ databases">
        <title>Melipona bicolor Genome sequencing and assembly.</title>
        <authorList>
            <person name="Araujo N.S."/>
            <person name="Arias M.C."/>
        </authorList>
    </citation>
    <scope>NUCLEOTIDE SEQUENCE</scope>
    <source>
        <strain evidence="1">USP_2M_L1-L4_2017</strain>
        <tissue evidence="1">Whole body</tissue>
    </source>
</reference>
<gene>
    <name evidence="1" type="ORF">K0M31_005574</name>
</gene>
<dbReference type="EMBL" id="JAHYIQ010000015">
    <property type="protein sequence ID" value="KAK1126047.1"/>
    <property type="molecule type" value="Genomic_DNA"/>
</dbReference>
<comment type="caution">
    <text evidence="1">The sequence shown here is derived from an EMBL/GenBank/DDBJ whole genome shotgun (WGS) entry which is preliminary data.</text>
</comment>
<accession>A0AA40KMU8</accession>
<proteinExistence type="predicted"/>